<name>A0A2T4C8H0_TRILO</name>
<accession>A0A2T4C8H0</accession>
<proteinExistence type="predicted"/>
<dbReference type="EMBL" id="KZ679130">
    <property type="protein sequence ID" value="PTB77843.1"/>
    <property type="molecule type" value="Genomic_DNA"/>
</dbReference>
<evidence type="ECO:0000313" key="3">
    <source>
        <dbReference type="Proteomes" id="UP000240760"/>
    </source>
</evidence>
<feature type="region of interest" description="Disordered" evidence="1">
    <location>
        <begin position="1"/>
        <end position="26"/>
    </location>
</feature>
<dbReference type="AlphaFoldDB" id="A0A2T4C8H0"/>
<sequence length="156" mass="17588">MLVLMSKPPRIRQAQDYRDKKRQQPLKTASILKSNRSHLFPLGRHHTCISTFCPSHQNHSLHKRLVLPRATTNQEFQQSSPSITPSPSKRYNIASLPSISRLFISSHVITHCELKPRSSQQTSSPSFTNQVIISVCVSVPFSRERCASSALVLCNV</sequence>
<protein>
    <submittedName>
        <fullName evidence="2">Uncharacterized protein</fullName>
    </submittedName>
</protein>
<evidence type="ECO:0000313" key="2">
    <source>
        <dbReference type="EMBL" id="PTB77843.1"/>
    </source>
</evidence>
<dbReference type="Proteomes" id="UP000240760">
    <property type="component" value="Unassembled WGS sequence"/>
</dbReference>
<organism evidence="2 3">
    <name type="scientific">Trichoderma longibrachiatum ATCC 18648</name>
    <dbReference type="NCBI Taxonomy" id="983965"/>
    <lineage>
        <taxon>Eukaryota</taxon>
        <taxon>Fungi</taxon>
        <taxon>Dikarya</taxon>
        <taxon>Ascomycota</taxon>
        <taxon>Pezizomycotina</taxon>
        <taxon>Sordariomycetes</taxon>
        <taxon>Hypocreomycetidae</taxon>
        <taxon>Hypocreales</taxon>
        <taxon>Hypocreaceae</taxon>
        <taxon>Trichoderma</taxon>
    </lineage>
</organism>
<evidence type="ECO:0000256" key="1">
    <source>
        <dbReference type="SAM" id="MobiDB-lite"/>
    </source>
</evidence>
<gene>
    <name evidence="2" type="ORF">M440DRAFT_1225242</name>
</gene>
<reference evidence="2 3" key="1">
    <citation type="submission" date="2016-07" db="EMBL/GenBank/DDBJ databases">
        <title>Multiple horizontal gene transfer events from other fungi enriched the ability of initially mycotrophic Trichoderma (Ascomycota) to feed on dead plant biomass.</title>
        <authorList>
            <consortium name="DOE Joint Genome Institute"/>
            <person name="Aerts A."/>
            <person name="Atanasova L."/>
            <person name="Chenthamara K."/>
            <person name="Zhang J."/>
            <person name="Grujic M."/>
            <person name="Henrissat B."/>
            <person name="Kuo A."/>
            <person name="Salamov A."/>
            <person name="Lipzen A."/>
            <person name="Labutti K."/>
            <person name="Barry K."/>
            <person name="Miao Y."/>
            <person name="Rahimi M.J."/>
            <person name="Shen Q."/>
            <person name="Grigoriev I.V."/>
            <person name="Kubicek C.P."/>
            <person name="Druzhinina I.S."/>
        </authorList>
    </citation>
    <scope>NUCLEOTIDE SEQUENCE [LARGE SCALE GENOMIC DNA]</scope>
    <source>
        <strain evidence="2 3">ATCC 18648</strain>
    </source>
</reference>
<keyword evidence="3" id="KW-1185">Reference proteome</keyword>